<feature type="region of interest" description="Disordered" evidence="1">
    <location>
        <begin position="79"/>
        <end position="107"/>
    </location>
</feature>
<dbReference type="Pfam" id="PF11905">
    <property type="entry name" value="DUF3425"/>
    <property type="match status" value="1"/>
</dbReference>
<dbReference type="InterPro" id="IPR021833">
    <property type="entry name" value="DUF3425"/>
</dbReference>
<dbReference type="AlphaFoldDB" id="A0A135SY38"/>
<accession>A0A135SY38</accession>
<evidence type="ECO:0000313" key="3">
    <source>
        <dbReference type="Proteomes" id="UP000070328"/>
    </source>
</evidence>
<dbReference type="OrthoDB" id="125347at2759"/>
<gene>
    <name evidence="2" type="ORF">CSIM01_08532</name>
</gene>
<name>A0A135SY38_9PEZI</name>
<protein>
    <recommendedName>
        <fullName evidence="4">BZIP domain-containing protein</fullName>
    </recommendedName>
</protein>
<organism evidence="2 3">
    <name type="scientific">Colletotrichum simmondsii</name>
    <dbReference type="NCBI Taxonomy" id="703756"/>
    <lineage>
        <taxon>Eukaryota</taxon>
        <taxon>Fungi</taxon>
        <taxon>Dikarya</taxon>
        <taxon>Ascomycota</taxon>
        <taxon>Pezizomycotina</taxon>
        <taxon>Sordariomycetes</taxon>
        <taxon>Hypocreomycetidae</taxon>
        <taxon>Glomerellales</taxon>
        <taxon>Glomerellaceae</taxon>
        <taxon>Colletotrichum</taxon>
        <taxon>Colletotrichum acutatum species complex</taxon>
    </lineage>
</organism>
<dbReference type="PANTHER" id="PTHR38116">
    <property type="entry name" value="CHROMOSOME 7, WHOLE GENOME SHOTGUN SEQUENCE"/>
    <property type="match status" value="1"/>
</dbReference>
<sequence>MHALEREPQMIVSGPMLHSSEAQCRDDDWTGLRDRAERRRRQNRLNVRAYSMRCPNHLQAQYCRETMLTRLTGKRKALELHQNGQTETSTADISYGSSHKESRPNLSSGTSLEFIQWAPPGQPAAEARRCLKPRSERDESQTRLRVAAKGLVIFAHVQRPARNHNNGKSRLGKRVPPYLQNPTTWFPLYKDHLIPLVFYNVFRATITNIHILSLTSLLTSPCTPNLHTTPLFPTPCQVPETLMPTPTQSSTPHECWIDIFPSGGMRDNAIKFRDQYSQHDLCADLVGCQEGDARLNQPGIIAWSDPWHPDGWEVTERFVEKWSFLLKGCEDVMRATNKWRAMRDEEPLVWDLE</sequence>
<dbReference type="PANTHER" id="PTHR38116:SF1">
    <property type="entry name" value="BZIP DOMAIN-CONTAINING PROTEIN"/>
    <property type="match status" value="1"/>
</dbReference>
<dbReference type="EMBL" id="JFBX01000361">
    <property type="protein sequence ID" value="KXH40804.1"/>
    <property type="molecule type" value="Genomic_DNA"/>
</dbReference>
<comment type="caution">
    <text evidence="2">The sequence shown here is derived from an EMBL/GenBank/DDBJ whole genome shotgun (WGS) entry which is preliminary data.</text>
</comment>
<proteinExistence type="predicted"/>
<dbReference type="Proteomes" id="UP000070328">
    <property type="component" value="Unassembled WGS sequence"/>
</dbReference>
<keyword evidence="3" id="KW-1185">Reference proteome</keyword>
<evidence type="ECO:0000256" key="1">
    <source>
        <dbReference type="SAM" id="MobiDB-lite"/>
    </source>
</evidence>
<evidence type="ECO:0008006" key="4">
    <source>
        <dbReference type="Google" id="ProtNLM"/>
    </source>
</evidence>
<evidence type="ECO:0000313" key="2">
    <source>
        <dbReference type="EMBL" id="KXH40804.1"/>
    </source>
</evidence>
<reference evidence="2 3" key="1">
    <citation type="submission" date="2014-02" db="EMBL/GenBank/DDBJ databases">
        <title>The genome sequence of Colletotrichum simmondsii CBS122122.</title>
        <authorList>
            <person name="Baroncelli R."/>
            <person name="Thon M.R."/>
        </authorList>
    </citation>
    <scope>NUCLEOTIDE SEQUENCE [LARGE SCALE GENOMIC DNA]</scope>
    <source>
        <strain evidence="2 3">CBS122122</strain>
    </source>
</reference>
<feature type="compositionally biased region" description="Polar residues" evidence="1">
    <location>
        <begin position="82"/>
        <end position="97"/>
    </location>
</feature>